<dbReference type="OMA" id="ICINEPM"/>
<evidence type="ECO:0000256" key="1">
    <source>
        <dbReference type="PROSITE-ProRule" id="PRU00047"/>
    </source>
</evidence>
<keyword evidence="1" id="KW-0863">Zinc-finger</keyword>
<reference evidence="5 6" key="1">
    <citation type="journal article" date="2014" name="Science">
        <title>Plant genetics. Early allopolyploid evolution in the post-Neolithic Brassica napus oilseed genome.</title>
        <authorList>
            <person name="Chalhoub B."/>
            <person name="Denoeud F."/>
            <person name="Liu S."/>
            <person name="Parkin I.A."/>
            <person name="Tang H."/>
            <person name="Wang X."/>
            <person name="Chiquet J."/>
            <person name="Belcram H."/>
            <person name="Tong C."/>
            <person name="Samans B."/>
            <person name="Correa M."/>
            <person name="Da Silva C."/>
            <person name="Just J."/>
            <person name="Falentin C."/>
            <person name="Koh C.S."/>
            <person name="Le Clainche I."/>
            <person name="Bernard M."/>
            <person name="Bento P."/>
            <person name="Noel B."/>
            <person name="Labadie K."/>
            <person name="Alberti A."/>
            <person name="Charles M."/>
            <person name="Arnaud D."/>
            <person name="Guo H."/>
            <person name="Daviaud C."/>
            <person name="Alamery S."/>
            <person name="Jabbari K."/>
            <person name="Zhao M."/>
            <person name="Edger P.P."/>
            <person name="Chelaifa H."/>
            <person name="Tack D."/>
            <person name="Lassalle G."/>
            <person name="Mestiri I."/>
            <person name="Schnel N."/>
            <person name="Le Paslier M.C."/>
            <person name="Fan G."/>
            <person name="Renault V."/>
            <person name="Bayer P.E."/>
            <person name="Golicz A.A."/>
            <person name="Manoli S."/>
            <person name="Lee T.H."/>
            <person name="Thi V.H."/>
            <person name="Chalabi S."/>
            <person name="Hu Q."/>
            <person name="Fan C."/>
            <person name="Tollenaere R."/>
            <person name="Lu Y."/>
            <person name="Battail C."/>
            <person name="Shen J."/>
            <person name="Sidebottom C.H."/>
            <person name="Wang X."/>
            <person name="Canaguier A."/>
            <person name="Chauveau A."/>
            <person name="Berard A."/>
            <person name="Deniot G."/>
            <person name="Guan M."/>
            <person name="Liu Z."/>
            <person name="Sun F."/>
            <person name="Lim Y.P."/>
            <person name="Lyons E."/>
            <person name="Town C.D."/>
            <person name="Bancroft I."/>
            <person name="Wang X."/>
            <person name="Meng J."/>
            <person name="Ma J."/>
            <person name="Pires J.C."/>
            <person name="King G.J."/>
            <person name="Brunel D."/>
            <person name="Delourme R."/>
            <person name="Renard M."/>
            <person name="Aury J.M."/>
            <person name="Adams K.L."/>
            <person name="Batley J."/>
            <person name="Snowdon R.J."/>
            <person name="Tost J."/>
            <person name="Edwards D."/>
            <person name="Zhou Y."/>
            <person name="Hua W."/>
            <person name="Sharpe A.G."/>
            <person name="Paterson A.H."/>
            <person name="Guan C."/>
            <person name="Wincker P."/>
        </authorList>
    </citation>
    <scope>NUCLEOTIDE SEQUENCE [LARGE SCALE GENOMIC DNA]</scope>
    <source>
        <strain evidence="6">cv. Darmor-bzh</strain>
    </source>
</reference>
<dbReference type="Proteomes" id="UP000028999">
    <property type="component" value="Unassembled WGS sequence"/>
</dbReference>
<proteinExistence type="predicted"/>
<dbReference type="Gramene" id="CDY25644">
    <property type="protein sequence ID" value="CDY25644"/>
    <property type="gene ID" value="GSBRNA2T00032935001"/>
</dbReference>
<dbReference type="PROSITE" id="PS50158">
    <property type="entry name" value="ZF_CCHC"/>
    <property type="match status" value="1"/>
</dbReference>
<reference evidence="4" key="3">
    <citation type="submission" date="2021-01" db="EMBL/GenBank/DDBJ databases">
        <authorList>
            <consortium name="Genoscope - CEA"/>
            <person name="William W."/>
        </authorList>
    </citation>
    <scope>NUCLEOTIDE SEQUENCE</scope>
</reference>
<dbReference type="Proteomes" id="UP001295469">
    <property type="component" value="Chromosome A04"/>
</dbReference>
<name>A0A078GK68_BRANA</name>
<feature type="region of interest" description="Disordered" evidence="2">
    <location>
        <begin position="37"/>
        <end position="74"/>
    </location>
</feature>
<organism evidence="5 6">
    <name type="scientific">Brassica napus</name>
    <name type="common">Rape</name>
    <dbReference type="NCBI Taxonomy" id="3708"/>
    <lineage>
        <taxon>Eukaryota</taxon>
        <taxon>Viridiplantae</taxon>
        <taxon>Streptophyta</taxon>
        <taxon>Embryophyta</taxon>
        <taxon>Tracheophyta</taxon>
        <taxon>Spermatophyta</taxon>
        <taxon>Magnoliopsida</taxon>
        <taxon>eudicotyledons</taxon>
        <taxon>Gunneridae</taxon>
        <taxon>Pentapetalae</taxon>
        <taxon>rosids</taxon>
        <taxon>malvids</taxon>
        <taxon>Brassicales</taxon>
        <taxon>Brassicaceae</taxon>
        <taxon>Brassiceae</taxon>
        <taxon>Brassica</taxon>
    </lineage>
</organism>
<sequence length="496" mass="54193">MASSILDSTNFHVTKPLVEPPGDIILVEAALTPVDSETVEGSKDGVDNDAHLPLSKDSDLKKVMDTDTSSISPSSRLGAWAQPLNFINPSSLMNSSLESNGEEVARDHWPSLPSQNSGRMGRKVPATMSNKFVAHGLPKPLDRKEDDLRFPWAAKMNPASRNLYRATEPEYLEDGTPKRGMCHIDDCLMVVALWTPEATLAIPEIKTIPIWVTLKKIPNILYSIPGISHIASGLGAPMATHKPRLDPIHMGEAKILVEVELSKAFPARITATDTTGFISMVDVEYAWLPTSCSRCGQLGHKVKRCLQSENGEVKNGFEKESIAPISDQSLAKQSLALVHVTASNIEDVHTPSASVDNNSDPIDFIHSRQSRYLSMSPTVICINEPMESPILESAQKLSSVTTPIANKISTVQRDGSRTAEPDFGSNKFALLFSAEEEKDSSDVEEDPDSMDLMTPPGKRILRERPVKPSTKAKEMHWHSTSRGRGNRGRGNRGGHG</sequence>
<evidence type="ECO:0000313" key="5">
    <source>
        <dbReference type="EMBL" id="CDY25644.1"/>
    </source>
</evidence>
<keyword evidence="1" id="KW-0479">Metal-binding</keyword>
<dbReference type="PANTHER" id="PTHR31286">
    <property type="entry name" value="GLYCINE-RICH CELL WALL STRUCTURAL PROTEIN 1.8-LIKE"/>
    <property type="match status" value="1"/>
</dbReference>
<evidence type="ECO:0000313" key="4">
    <source>
        <dbReference type="EMBL" id="CAF2277570.1"/>
    </source>
</evidence>
<dbReference type="EMBL" id="HG994358">
    <property type="protein sequence ID" value="CAF2277570.1"/>
    <property type="molecule type" value="Genomic_DNA"/>
</dbReference>
<accession>A0A078GK68</accession>
<dbReference type="EMBL" id="LK032177">
    <property type="protein sequence ID" value="CDY25644.1"/>
    <property type="molecule type" value="Genomic_DNA"/>
</dbReference>
<dbReference type="InterPro" id="IPR040256">
    <property type="entry name" value="At4g02000-like"/>
</dbReference>
<reference evidence="5" key="2">
    <citation type="submission" date="2014-06" db="EMBL/GenBank/DDBJ databases">
        <authorList>
            <person name="Genoscope - CEA"/>
        </authorList>
    </citation>
    <scope>NUCLEOTIDE SEQUENCE</scope>
</reference>
<protein>
    <submittedName>
        <fullName evidence="4">(rape) hypothetical protein</fullName>
    </submittedName>
    <submittedName>
        <fullName evidence="5">BnaA04g13360D protein</fullName>
    </submittedName>
</protein>
<feature type="compositionally biased region" description="Basic residues" evidence="2">
    <location>
        <begin position="479"/>
        <end position="496"/>
    </location>
</feature>
<dbReference type="GO" id="GO:0008270">
    <property type="term" value="F:zinc ion binding"/>
    <property type="evidence" value="ECO:0007669"/>
    <property type="project" value="UniProtKB-KW"/>
</dbReference>
<gene>
    <name evidence="5" type="primary">BnaA04g13360D</name>
    <name evidence="4" type="ORF">DARMORV10_A04P17460.1</name>
    <name evidence="5" type="ORF">GSBRNA2T00032935001</name>
</gene>
<dbReference type="PANTHER" id="PTHR31286:SF133">
    <property type="entry name" value="TA11-LIKE NON-LTR RETROELEMENT PROTEIN-RELATED"/>
    <property type="match status" value="1"/>
</dbReference>
<dbReference type="InterPro" id="IPR001878">
    <property type="entry name" value="Znf_CCHC"/>
</dbReference>
<dbReference type="AlphaFoldDB" id="A0A078GK68"/>
<evidence type="ECO:0000256" key="2">
    <source>
        <dbReference type="SAM" id="MobiDB-lite"/>
    </source>
</evidence>
<feature type="compositionally biased region" description="Acidic residues" evidence="2">
    <location>
        <begin position="434"/>
        <end position="449"/>
    </location>
</feature>
<feature type="compositionally biased region" description="Basic and acidic residues" evidence="2">
    <location>
        <begin position="40"/>
        <end position="65"/>
    </location>
</feature>
<keyword evidence="6" id="KW-1185">Reference proteome</keyword>
<dbReference type="GO" id="GO:0003676">
    <property type="term" value="F:nucleic acid binding"/>
    <property type="evidence" value="ECO:0007669"/>
    <property type="project" value="InterPro"/>
</dbReference>
<feature type="domain" description="CCHC-type" evidence="3">
    <location>
        <begin position="292"/>
        <end position="305"/>
    </location>
</feature>
<evidence type="ECO:0000259" key="3">
    <source>
        <dbReference type="PROSITE" id="PS50158"/>
    </source>
</evidence>
<feature type="region of interest" description="Disordered" evidence="2">
    <location>
        <begin position="434"/>
        <end position="496"/>
    </location>
</feature>
<dbReference type="PaxDb" id="3708-A0A078GK68"/>
<evidence type="ECO:0000313" key="6">
    <source>
        <dbReference type="Proteomes" id="UP000028999"/>
    </source>
</evidence>
<keyword evidence="1" id="KW-0862">Zinc</keyword>
<feature type="compositionally biased region" description="Basic and acidic residues" evidence="2">
    <location>
        <begin position="460"/>
        <end position="477"/>
    </location>
</feature>